<name>A0A9P6PW17_9FUNG</name>
<comment type="caution">
    <text evidence="2">The sequence shown here is derived from an EMBL/GenBank/DDBJ whole genome shotgun (WGS) entry which is preliminary data.</text>
</comment>
<proteinExistence type="predicted"/>
<feature type="compositionally biased region" description="Polar residues" evidence="1">
    <location>
        <begin position="201"/>
        <end position="223"/>
    </location>
</feature>
<feature type="region of interest" description="Disordered" evidence="1">
    <location>
        <begin position="149"/>
        <end position="186"/>
    </location>
</feature>
<sequence>MEQQQCISYKQGKGSKDNEEITSGASSLAPSALLTPTTLSRQSSWGPSPGSLSHSTSTLSTTEATLNNSSRSEKWCRHCSRAMSCLVIAALQESSSGLRTEDIASFEDSGFGYSSVSGFEFLNAPSSRTSPSSSLFSKIDDSNAYSSLGSSSLMSRSEHRTRQEHTSDSGSGYGLKKPSPTSTSIRSCSLEDAFGSKLATDVSTGSSNTKETSSTLKPTNENQHPPIEDSDLDLVSGSGSAFPSSAALVEPLSKNTHTGWNTSSRTSPRSVPVRSLSGPRRRRTRLEMDLAEAAATPSPGSYSALSAHHADVGDTHPVGQEPLQEPTEASSARASKSGTVSISSASSMKPTISADDSNSTDESVNVDSRVDD</sequence>
<feature type="compositionally biased region" description="Polar residues" evidence="1">
    <location>
        <begin position="327"/>
        <end position="366"/>
    </location>
</feature>
<dbReference type="EMBL" id="JAAAJA010000360">
    <property type="protein sequence ID" value="KAG0255228.1"/>
    <property type="molecule type" value="Genomic_DNA"/>
</dbReference>
<organism evidence="2 3">
    <name type="scientific">Mortierella polycephala</name>
    <dbReference type="NCBI Taxonomy" id="41804"/>
    <lineage>
        <taxon>Eukaryota</taxon>
        <taxon>Fungi</taxon>
        <taxon>Fungi incertae sedis</taxon>
        <taxon>Mucoromycota</taxon>
        <taxon>Mortierellomycotina</taxon>
        <taxon>Mortierellomycetes</taxon>
        <taxon>Mortierellales</taxon>
        <taxon>Mortierellaceae</taxon>
        <taxon>Mortierella</taxon>
    </lineage>
</organism>
<feature type="compositionally biased region" description="Low complexity" evidence="1">
    <location>
        <begin position="262"/>
        <end position="278"/>
    </location>
</feature>
<feature type="region of interest" description="Disordered" evidence="1">
    <location>
        <begin position="199"/>
        <end position="372"/>
    </location>
</feature>
<feature type="compositionally biased region" description="Low complexity" evidence="1">
    <location>
        <begin position="233"/>
        <end position="247"/>
    </location>
</feature>
<dbReference type="Proteomes" id="UP000726737">
    <property type="component" value="Unassembled WGS sequence"/>
</dbReference>
<evidence type="ECO:0000256" key="1">
    <source>
        <dbReference type="SAM" id="MobiDB-lite"/>
    </source>
</evidence>
<feature type="compositionally biased region" description="Low complexity" evidence="1">
    <location>
        <begin position="25"/>
        <end position="40"/>
    </location>
</feature>
<evidence type="ECO:0000313" key="3">
    <source>
        <dbReference type="Proteomes" id="UP000726737"/>
    </source>
</evidence>
<feature type="compositionally biased region" description="Basic and acidic residues" evidence="1">
    <location>
        <begin position="156"/>
        <end position="167"/>
    </location>
</feature>
<dbReference type="AlphaFoldDB" id="A0A9P6PW17"/>
<accession>A0A9P6PW17</accession>
<reference evidence="2" key="1">
    <citation type="journal article" date="2020" name="Fungal Divers.">
        <title>Resolving the Mortierellaceae phylogeny through synthesis of multi-gene phylogenetics and phylogenomics.</title>
        <authorList>
            <person name="Vandepol N."/>
            <person name="Liber J."/>
            <person name="Desiro A."/>
            <person name="Na H."/>
            <person name="Kennedy M."/>
            <person name="Barry K."/>
            <person name="Grigoriev I.V."/>
            <person name="Miller A.N."/>
            <person name="O'Donnell K."/>
            <person name="Stajich J.E."/>
            <person name="Bonito G."/>
        </authorList>
    </citation>
    <scope>NUCLEOTIDE SEQUENCE</scope>
    <source>
        <strain evidence="2">KOD948</strain>
    </source>
</reference>
<feature type="region of interest" description="Disordered" evidence="1">
    <location>
        <begin position="1"/>
        <end position="65"/>
    </location>
</feature>
<evidence type="ECO:0000313" key="2">
    <source>
        <dbReference type="EMBL" id="KAG0255228.1"/>
    </source>
</evidence>
<gene>
    <name evidence="2" type="ORF">BG011_005266</name>
</gene>
<feature type="non-terminal residue" evidence="2">
    <location>
        <position position="372"/>
    </location>
</feature>
<dbReference type="OrthoDB" id="2447448at2759"/>
<keyword evidence="3" id="KW-1185">Reference proteome</keyword>
<feature type="compositionally biased region" description="Low complexity" evidence="1">
    <location>
        <begin position="51"/>
        <end position="65"/>
    </location>
</feature>
<protein>
    <submittedName>
        <fullName evidence="2">Uncharacterized protein</fullName>
    </submittedName>
</protein>